<keyword evidence="3" id="KW-1185">Reference proteome</keyword>
<comment type="caution">
    <text evidence="2">The sequence shown here is derived from an EMBL/GenBank/DDBJ whole genome shotgun (WGS) entry which is preliminary data.</text>
</comment>
<name>A0A9D4KS03_DREPO</name>
<proteinExistence type="predicted"/>
<dbReference type="SUPFAM" id="SSF56219">
    <property type="entry name" value="DNase I-like"/>
    <property type="match status" value="1"/>
</dbReference>
<dbReference type="InterPro" id="IPR036691">
    <property type="entry name" value="Endo/exonu/phosph_ase_sf"/>
</dbReference>
<evidence type="ECO:0000313" key="3">
    <source>
        <dbReference type="Proteomes" id="UP000828390"/>
    </source>
</evidence>
<organism evidence="2 3">
    <name type="scientific">Dreissena polymorpha</name>
    <name type="common">Zebra mussel</name>
    <name type="synonym">Mytilus polymorpha</name>
    <dbReference type="NCBI Taxonomy" id="45954"/>
    <lineage>
        <taxon>Eukaryota</taxon>
        <taxon>Metazoa</taxon>
        <taxon>Spiralia</taxon>
        <taxon>Lophotrochozoa</taxon>
        <taxon>Mollusca</taxon>
        <taxon>Bivalvia</taxon>
        <taxon>Autobranchia</taxon>
        <taxon>Heteroconchia</taxon>
        <taxon>Euheterodonta</taxon>
        <taxon>Imparidentia</taxon>
        <taxon>Neoheterodontei</taxon>
        <taxon>Myida</taxon>
        <taxon>Dreissenoidea</taxon>
        <taxon>Dreissenidae</taxon>
        <taxon>Dreissena</taxon>
    </lineage>
</organism>
<reference evidence="2" key="1">
    <citation type="journal article" date="2019" name="bioRxiv">
        <title>The Genome of the Zebra Mussel, Dreissena polymorpha: A Resource for Invasive Species Research.</title>
        <authorList>
            <person name="McCartney M.A."/>
            <person name="Auch B."/>
            <person name="Kono T."/>
            <person name="Mallez S."/>
            <person name="Zhang Y."/>
            <person name="Obille A."/>
            <person name="Becker A."/>
            <person name="Abrahante J.E."/>
            <person name="Garbe J."/>
            <person name="Badalamenti J.P."/>
            <person name="Herman A."/>
            <person name="Mangelson H."/>
            <person name="Liachko I."/>
            <person name="Sullivan S."/>
            <person name="Sone E.D."/>
            <person name="Koren S."/>
            <person name="Silverstein K.A.T."/>
            <person name="Beckman K.B."/>
            <person name="Gohl D.M."/>
        </authorList>
    </citation>
    <scope>NUCLEOTIDE SEQUENCE</scope>
    <source>
        <strain evidence="2">Duluth1</strain>
        <tissue evidence="2">Whole animal</tissue>
    </source>
</reference>
<protein>
    <recommendedName>
        <fullName evidence="1">Endonuclease/exonuclease/phosphatase domain-containing protein</fullName>
    </recommendedName>
</protein>
<evidence type="ECO:0000313" key="2">
    <source>
        <dbReference type="EMBL" id="KAH3844638.1"/>
    </source>
</evidence>
<accession>A0A9D4KS03</accession>
<evidence type="ECO:0000259" key="1">
    <source>
        <dbReference type="Pfam" id="PF14529"/>
    </source>
</evidence>
<dbReference type="EMBL" id="JAIWYP010000003">
    <property type="protein sequence ID" value="KAH3844638.1"/>
    <property type="molecule type" value="Genomic_DNA"/>
</dbReference>
<dbReference type="InterPro" id="IPR005135">
    <property type="entry name" value="Endo/exonuclease/phosphatase"/>
</dbReference>
<dbReference type="Proteomes" id="UP000828390">
    <property type="component" value="Unassembled WGS sequence"/>
</dbReference>
<reference evidence="2" key="2">
    <citation type="submission" date="2020-11" db="EMBL/GenBank/DDBJ databases">
        <authorList>
            <person name="McCartney M.A."/>
            <person name="Auch B."/>
            <person name="Kono T."/>
            <person name="Mallez S."/>
            <person name="Becker A."/>
            <person name="Gohl D.M."/>
            <person name="Silverstein K.A.T."/>
            <person name="Koren S."/>
            <person name="Bechman K.B."/>
            <person name="Herman A."/>
            <person name="Abrahante J.E."/>
            <person name="Garbe J."/>
        </authorList>
    </citation>
    <scope>NUCLEOTIDE SEQUENCE</scope>
    <source>
        <strain evidence="2">Duluth1</strain>
        <tissue evidence="2">Whole animal</tissue>
    </source>
</reference>
<feature type="domain" description="Endonuclease/exonuclease/phosphatase" evidence="1">
    <location>
        <begin position="13"/>
        <end position="110"/>
    </location>
</feature>
<dbReference type="Pfam" id="PF14529">
    <property type="entry name" value="Exo_endo_phos_2"/>
    <property type="match status" value="1"/>
</dbReference>
<gene>
    <name evidence="2" type="ORF">DPMN_086897</name>
</gene>
<sequence>MAVNSHHGDNPDICIISVYLPCRGNNTKDNFCEVILEIEELMEKYSDTHALFICGDFNSSLSRQPPNDRDQILRDLVKKHNLHTDRDGEPTFFNSSGEQSAEIDYILKNTLAREISTLVGPSLKILLFGKTRPPTKIGTTEFLCGYFPKKCFFARRNFFPLNFSFPLFILSGYLHHLIKCSFNDI</sequence>
<dbReference type="Gene3D" id="3.60.10.10">
    <property type="entry name" value="Endonuclease/exonuclease/phosphatase"/>
    <property type="match status" value="1"/>
</dbReference>
<dbReference type="AlphaFoldDB" id="A0A9D4KS03"/>
<dbReference type="GO" id="GO:0003824">
    <property type="term" value="F:catalytic activity"/>
    <property type="evidence" value="ECO:0007669"/>
    <property type="project" value="InterPro"/>
</dbReference>